<dbReference type="CDD" id="cd00075">
    <property type="entry name" value="HATPase"/>
    <property type="match status" value="1"/>
</dbReference>
<protein>
    <recommendedName>
        <fullName evidence="21">Signal transduction histidine-protein kinase/phosphatase MprB</fullName>
        <ecNumber evidence="5">2.7.13.3</ecNumber>
    </recommendedName>
    <alternativeName>
        <fullName evidence="22">Mycobacterial persistence regulator B</fullName>
    </alternativeName>
</protein>
<keyword evidence="23" id="KW-0472">Membrane</keyword>
<feature type="domain" description="Histidine kinase" evidence="24">
    <location>
        <begin position="245"/>
        <end position="452"/>
    </location>
</feature>
<evidence type="ECO:0000256" key="6">
    <source>
        <dbReference type="ARBA" id="ARBA00022475"/>
    </source>
</evidence>
<dbReference type="SMART" id="SM00304">
    <property type="entry name" value="HAMP"/>
    <property type="match status" value="1"/>
</dbReference>
<dbReference type="EMBL" id="JAMTCP010000002">
    <property type="protein sequence ID" value="MCP2257032.1"/>
    <property type="molecule type" value="Genomic_DNA"/>
</dbReference>
<evidence type="ECO:0000256" key="18">
    <source>
        <dbReference type="ARBA" id="ARBA00023016"/>
    </source>
</evidence>
<dbReference type="Gene3D" id="3.30.565.10">
    <property type="entry name" value="Histidine kinase-like ATPase, C-terminal domain"/>
    <property type="match status" value="1"/>
</dbReference>
<comment type="catalytic activity">
    <reaction evidence="1">
        <text>ATP + protein L-histidine = ADP + protein N-phospho-L-histidine.</text>
        <dbReference type="EC" id="2.7.13.3"/>
    </reaction>
</comment>
<dbReference type="RefSeq" id="WP_253667976.1">
    <property type="nucleotide sequence ID" value="NZ_JAMTCP010000002.1"/>
</dbReference>
<keyword evidence="15" id="KW-0904">Protein phosphatase</keyword>
<comment type="caution">
    <text evidence="26">The sequence shown here is derived from an EMBL/GenBank/DDBJ whole genome shotgun (WGS) entry which is preliminary data.</text>
</comment>
<dbReference type="InterPro" id="IPR003594">
    <property type="entry name" value="HATPase_dom"/>
</dbReference>
<dbReference type="PROSITE" id="PS50109">
    <property type="entry name" value="HIS_KIN"/>
    <property type="match status" value="1"/>
</dbReference>
<dbReference type="Gene3D" id="6.10.340.10">
    <property type="match status" value="1"/>
</dbReference>
<evidence type="ECO:0000256" key="16">
    <source>
        <dbReference type="ARBA" id="ARBA00022989"/>
    </source>
</evidence>
<evidence type="ECO:0000256" key="15">
    <source>
        <dbReference type="ARBA" id="ARBA00022912"/>
    </source>
</evidence>
<dbReference type="CDD" id="cd06225">
    <property type="entry name" value="HAMP"/>
    <property type="match status" value="1"/>
</dbReference>
<evidence type="ECO:0000256" key="2">
    <source>
        <dbReference type="ARBA" id="ARBA00001936"/>
    </source>
</evidence>
<dbReference type="Proteomes" id="UP001205311">
    <property type="component" value="Unassembled WGS sequence"/>
</dbReference>
<evidence type="ECO:0000313" key="26">
    <source>
        <dbReference type="EMBL" id="MCP2257032.1"/>
    </source>
</evidence>
<evidence type="ECO:0000259" key="25">
    <source>
        <dbReference type="PROSITE" id="PS50885"/>
    </source>
</evidence>
<name>A0ABT1HNE4_STRSD</name>
<evidence type="ECO:0000256" key="17">
    <source>
        <dbReference type="ARBA" id="ARBA00023012"/>
    </source>
</evidence>
<evidence type="ECO:0000256" key="8">
    <source>
        <dbReference type="ARBA" id="ARBA00022679"/>
    </source>
</evidence>
<dbReference type="PROSITE" id="PS50885">
    <property type="entry name" value="HAMP"/>
    <property type="match status" value="1"/>
</dbReference>
<keyword evidence="7" id="KW-0597">Phosphoprotein</keyword>
<dbReference type="Pfam" id="PF00672">
    <property type="entry name" value="HAMP"/>
    <property type="match status" value="1"/>
</dbReference>
<dbReference type="PANTHER" id="PTHR44936:SF9">
    <property type="entry name" value="SENSOR PROTEIN CREC"/>
    <property type="match status" value="1"/>
</dbReference>
<evidence type="ECO:0000256" key="14">
    <source>
        <dbReference type="ARBA" id="ARBA00022842"/>
    </source>
</evidence>
<dbReference type="SUPFAM" id="SSF47384">
    <property type="entry name" value="Homodimeric domain of signal transducing histidine kinase"/>
    <property type="match status" value="1"/>
</dbReference>
<keyword evidence="27" id="KW-1185">Reference proteome</keyword>
<keyword evidence="20" id="KW-0464">Manganese</keyword>
<dbReference type="CDD" id="cd00082">
    <property type="entry name" value="HisKA"/>
    <property type="match status" value="1"/>
</dbReference>
<evidence type="ECO:0000256" key="19">
    <source>
        <dbReference type="ARBA" id="ARBA00023026"/>
    </source>
</evidence>
<keyword evidence="18" id="KW-0346">Stress response</keyword>
<evidence type="ECO:0000256" key="22">
    <source>
        <dbReference type="ARBA" id="ARBA00041776"/>
    </source>
</evidence>
<keyword evidence="10" id="KW-0547">Nucleotide-binding</keyword>
<keyword evidence="9 23" id="KW-0812">Transmembrane</keyword>
<dbReference type="SMART" id="SM00388">
    <property type="entry name" value="HisKA"/>
    <property type="match status" value="1"/>
</dbReference>
<keyword evidence="16 23" id="KW-1133">Transmembrane helix</keyword>
<dbReference type="InterPro" id="IPR036097">
    <property type="entry name" value="HisK_dim/P_sf"/>
</dbReference>
<keyword evidence="12" id="KW-0378">Hydrolase</keyword>
<keyword evidence="11 26" id="KW-0418">Kinase</keyword>
<keyword evidence="8" id="KW-0808">Transferase</keyword>
<dbReference type="SMART" id="SM00387">
    <property type="entry name" value="HATPase_c"/>
    <property type="match status" value="1"/>
</dbReference>
<dbReference type="InterPro" id="IPR050980">
    <property type="entry name" value="2C_sensor_his_kinase"/>
</dbReference>
<dbReference type="Pfam" id="PF00512">
    <property type="entry name" value="HisKA"/>
    <property type="match status" value="1"/>
</dbReference>
<dbReference type="Gene3D" id="1.10.287.130">
    <property type="match status" value="1"/>
</dbReference>
<keyword evidence="14" id="KW-0460">Magnesium</keyword>
<keyword evidence="19" id="KW-0843">Virulence</keyword>
<evidence type="ECO:0000313" key="27">
    <source>
        <dbReference type="Proteomes" id="UP001205311"/>
    </source>
</evidence>
<dbReference type="InterPro" id="IPR036890">
    <property type="entry name" value="HATPase_C_sf"/>
</dbReference>
<evidence type="ECO:0000256" key="1">
    <source>
        <dbReference type="ARBA" id="ARBA00000085"/>
    </source>
</evidence>
<dbReference type="SUPFAM" id="SSF55874">
    <property type="entry name" value="ATPase domain of HSP90 chaperone/DNA topoisomerase II/histidine kinase"/>
    <property type="match status" value="1"/>
</dbReference>
<comment type="cofactor">
    <cofactor evidence="3">
        <name>Mg(2+)</name>
        <dbReference type="ChEBI" id="CHEBI:18420"/>
    </cofactor>
</comment>
<gene>
    <name evidence="26" type="ORF">LX15_000715</name>
</gene>
<reference evidence="26 27" key="1">
    <citation type="submission" date="2022-06" db="EMBL/GenBank/DDBJ databases">
        <title>Genomic Encyclopedia of Archaeal and Bacterial Type Strains, Phase II (KMG-II): from individual species to whole genera.</title>
        <authorList>
            <person name="Goeker M."/>
        </authorList>
    </citation>
    <scope>NUCLEOTIDE SEQUENCE [LARGE SCALE GENOMIC DNA]</scope>
    <source>
        <strain evidence="26 27">DSM 40477</strain>
    </source>
</reference>
<evidence type="ECO:0000256" key="7">
    <source>
        <dbReference type="ARBA" id="ARBA00022553"/>
    </source>
</evidence>
<keyword evidence="17" id="KW-0902">Two-component regulatory system</keyword>
<keyword evidence="13" id="KW-0067">ATP-binding</keyword>
<evidence type="ECO:0000256" key="21">
    <source>
        <dbReference type="ARBA" id="ARBA00040454"/>
    </source>
</evidence>
<dbReference type="InterPro" id="IPR004358">
    <property type="entry name" value="Sig_transdc_His_kin-like_C"/>
</dbReference>
<dbReference type="InterPro" id="IPR005467">
    <property type="entry name" value="His_kinase_dom"/>
</dbReference>
<organism evidence="26 27">
    <name type="scientific">Streptoalloteichus tenebrarius (strain ATCC 17920 / DSM 40477 / JCM 4838 / CBS 697.72 / NBRC 16177 / NCIMB 11028 / NRRL B-12390 / A12253. 1 / ISP 5477)</name>
    <name type="common">Streptomyces tenebrarius</name>
    <dbReference type="NCBI Taxonomy" id="1933"/>
    <lineage>
        <taxon>Bacteria</taxon>
        <taxon>Bacillati</taxon>
        <taxon>Actinomycetota</taxon>
        <taxon>Actinomycetes</taxon>
        <taxon>Pseudonocardiales</taxon>
        <taxon>Pseudonocardiaceae</taxon>
        <taxon>Streptoalloteichus</taxon>
    </lineage>
</organism>
<evidence type="ECO:0000256" key="11">
    <source>
        <dbReference type="ARBA" id="ARBA00022777"/>
    </source>
</evidence>
<evidence type="ECO:0000256" key="9">
    <source>
        <dbReference type="ARBA" id="ARBA00022692"/>
    </source>
</evidence>
<evidence type="ECO:0000256" key="3">
    <source>
        <dbReference type="ARBA" id="ARBA00001946"/>
    </source>
</evidence>
<keyword evidence="6" id="KW-1003">Cell membrane</keyword>
<dbReference type="Pfam" id="PF02518">
    <property type="entry name" value="HATPase_c"/>
    <property type="match status" value="1"/>
</dbReference>
<dbReference type="InterPro" id="IPR003660">
    <property type="entry name" value="HAMP_dom"/>
</dbReference>
<dbReference type="SUPFAM" id="SSF158472">
    <property type="entry name" value="HAMP domain-like"/>
    <property type="match status" value="1"/>
</dbReference>
<evidence type="ECO:0000256" key="20">
    <source>
        <dbReference type="ARBA" id="ARBA00023211"/>
    </source>
</evidence>
<comment type="cofactor">
    <cofactor evidence="2">
        <name>Mn(2+)</name>
        <dbReference type="ChEBI" id="CHEBI:29035"/>
    </cofactor>
</comment>
<dbReference type="PANTHER" id="PTHR44936">
    <property type="entry name" value="SENSOR PROTEIN CREC"/>
    <property type="match status" value="1"/>
</dbReference>
<evidence type="ECO:0000256" key="12">
    <source>
        <dbReference type="ARBA" id="ARBA00022801"/>
    </source>
</evidence>
<accession>A0ABT1HNE4</accession>
<evidence type="ECO:0000259" key="24">
    <source>
        <dbReference type="PROSITE" id="PS50109"/>
    </source>
</evidence>
<evidence type="ECO:0000256" key="23">
    <source>
        <dbReference type="SAM" id="Phobius"/>
    </source>
</evidence>
<proteinExistence type="predicted"/>
<feature type="domain" description="HAMP" evidence="25">
    <location>
        <begin position="185"/>
        <end position="237"/>
    </location>
</feature>
<dbReference type="GO" id="GO:0016301">
    <property type="term" value="F:kinase activity"/>
    <property type="evidence" value="ECO:0007669"/>
    <property type="project" value="UniProtKB-KW"/>
</dbReference>
<feature type="transmembrane region" description="Helical" evidence="23">
    <location>
        <begin position="162"/>
        <end position="188"/>
    </location>
</feature>
<evidence type="ECO:0000256" key="5">
    <source>
        <dbReference type="ARBA" id="ARBA00012438"/>
    </source>
</evidence>
<comment type="subcellular location">
    <subcellularLocation>
        <location evidence="4">Cell membrane</location>
        <topology evidence="4">Multi-pass membrane protein</topology>
    </subcellularLocation>
</comment>
<sequence>MLRRLLLVLLPLLVLLAGALGVPLAIAVAQRETQSTYLDRLADAGRFASLAENALASGRTAALRDELARYDELYGIPAALVAPGGRVLLSSRDRIDLSTSDVVAGLDAAFAGYRPDAPRVRWPWRDDPLAVVEPVGRDSEVVAAVVTVSPTDGLRGQVWREWGLLALVGLVPVLAMVAAAWPVSWWVLRPVRRLDEATAEVAGGRLDARADVHGPPELRRLARSFNTMVEVVGRALRRQRAFVSDASHQLRNPLASLRLAVDNLEPHLTGEAAREAHRLAVEETAEMGRVLDALLAATRLDSAAAAEPVELDVLVATHEPGWRAQAERAGMALVTDVPAGLTALAPPGGLGSVLDELVGNAVRLSGGSRVEVRADVRDDGVDLRVVDDGAGLDEEERAAATRRFWRSPRHQNVPGTGLGLAIVADLVVAAGGELDVRPASPRGLEVVVRLRR</sequence>
<evidence type="ECO:0000256" key="13">
    <source>
        <dbReference type="ARBA" id="ARBA00022840"/>
    </source>
</evidence>
<evidence type="ECO:0000256" key="4">
    <source>
        <dbReference type="ARBA" id="ARBA00004651"/>
    </source>
</evidence>
<dbReference type="PRINTS" id="PR00344">
    <property type="entry name" value="BCTRLSENSOR"/>
</dbReference>
<dbReference type="InterPro" id="IPR003661">
    <property type="entry name" value="HisK_dim/P_dom"/>
</dbReference>
<dbReference type="EC" id="2.7.13.3" evidence="5"/>
<evidence type="ECO:0000256" key="10">
    <source>
        <dbReference type="ARBA" id="ARBA00022741"/>
    </source>
</evidence>